<evidence type="ECO:0000313" key="2">
    <source>
        <dbReference type="Proteomes" id="UP001302812"/>
    </source>
</evidence>
<reference evidence="1" key="1">
    <citation type="journal article" date="2023" name="Mol. Phylogenet. Evol.">
        <title>Genome-scale phylogeny and comparative genomics of the fungal order Sordariales.</title>
        <authorList>
            <person name="Hensen N."/>
            <person name="Bonometti L."/>
            <person name="Westerberg I."/>
            <person name="Brannstrom I.O."/>
            <person name="Guillou S."/>
            <person name="Cros-Aarteil S."/>
            <person name="Calhoun S."/>
            <person name="Haridas S."/>
            <person name="Kuo A."/>
            <person name="Mondo S."/>
            <person name="Pangilinan J."/>
            <person name="Riley R."/>
            <person name="LaButti K."/>
            <person name="Andreopoulos B."/>
            <person name="Lipzen A."/>
            <person name="Chen C."/>
            <person name="Yan M."/>
            <person name="Daum C."/>
            <person name="Ng V."/>
            <person name="Clum A."/>
            <person name="Steindorff A."/>
            <person name="Ohm R.A."/>
            <person name="Martin F."/>
            <person name="Silar P."/>
            <person name="Natvig D.O."/>
            <person name="Lalanne C."/>
            <person name="Gautier V."/>
            <person name="Ament-Velasquez S.L."/>
            <person name="Kruys A."/>
            <person name="Hutchinson M.I."/>
            <person name="Powell A.J."/>
            <person name="Barry K."/>
            <person name="Miller A.N."/>
            <person name="Grigoriev I.V."/>
            <person name="Debuchy R."/>
            <person name="Gladieux P."/>
            <person name="Hiltunen Thoren M."/>
            <person name="Johannesson H."/>
        </authorList>
    </citation>
    <scope>NUCLEOTIDE SEQUENCE</scope>
    <source>
        <strain evidence="1">CBS 508.74</strain>
    </source>
</reference>
<dbReference type="GeneID" id="89940192"/>
<dbReference type="AlphaFoldDB" id="A0AAN6QE08"/>
<keyword evidence="2" id="KW-1185">Reference proteome</keyword>
<evidence type="ECO:0000313" key="1">
    <source>
        <dbReference type="EMBL" id="KAK4108503.1"/>
    </source>
</evidence>
<sequence>MLRQKYNDPRKLKQVLDKVYGSGNYLVKIMSERWILYLPEPLTEGGLCEIENMIRFHWKPY</sequence>
<dbReference type="Proteomes" id="UP001302812">
    <property type="component" value="Unassembled WGS sequence"/>
</dbReference>
<comment type="caution">
    <text evidence="1">The sequence shown here is derived from an EMBL/GenBank/DDBJ whole genome shotgun (WGS) entry which is preliminary data.</text>
</comment>
<organism evidence="1 2">
    <name type="scientific">Canariomyces notabilis</name>
    <dbReference type="NCBI Taxonomy" id="2074819"/>
    <lineage>
        <taxon>Eukaryota</taxon>
        <taxon>Fungi</taxon>
        <taxon>Dikarya</taxon>
        <taxon>Ascomycota</taxon>
        <taxon>Pezizomycotina</taxon>
        <taxon>Sordariomycetes</taxon>
        <taxon>Sordariomycetidae</taxon>
        <taxon>Sordariales</taxon>
        <taxon>Chaetomiaceae</taxon>
        <taxon>Canariomyces</taxon>
    </lineage>
</organism>
<dbReference type="RefSeq" id="XP_064666073.1">
    <property type="nucleotide sequence ID" value="XM_064816067.1"/>
</dbReference>
<proteinExistence type="predicted"/>
<gene>
    <name evidence="1" type="ORF">N656DRAFT_784001</name>
</gene>
<dbReference type="EMBL" id="MU853362">
    <property type="protein sequence ID" value="KAK4108503.1"/>
    <property type="molecule type" value="Genomic_DNA"/>
</dbReference>
<accession>A0AAN6QE08</accession>
<protein>
    <submittedName>
        <fullName evidence="1">Uncharacterized protein</fullName>
    </submittedName>
</protein>
<reference evidence="1" key="2">
    <citation type="submission" date="2023-05" db="EMBL/GenBank/DDBJ databases">
        <authorList>
            <consortium name="Lawrence Berkeley National Laboratory"/>
            <person name="Steindorff A."/>
            <person name="Hensen N."/>
            <person name="Bonometti L."/>
            <person name="Westerberg I."/>
            <person name="Brannstrom I.O."/>
            <person name="Guillou S."/>
            <person name="Cros-Aarteil S."/>
            <person name="Calhoun S."/>
            <person name="Haridas S."/>
            <person name="Kuo A."/>
            <person name="Mondo S."/>
            <person name="Pangilinan J."/>
            <person name="Riley R."/>
            <person name="Labutti K."/>
            <person name="Andreopoulos B."/>
            <person name="Lipzen A."/>
            <person name="Chen C."/>
            <person name="Yanf M."/>
            <person name="Daum C."/>
            <person name="Ng V."/>
            <person name="Clum A."/>
            <person name="Ohm R."/>
            <person name="Martin F."/>
            <person name="Silar P."/>
            <person name="Natvig D."/>
            <person name="Lalanne C."/>
            <person name="Gautier V."/>
            <person name="Ament-Velasquez S.L."/>
            <person name="Kruys A."/>
            <person name="Hutchinson M.I."/>
            <person name="Powell A.J."/>
            <person name="Barry K."/>
            <person name="Miller A.N."/>
            <person name="Grigoriev I.V."/>
            <person name="Debuchy R."/>
            <person name="Gladieux P."/>
            <person name="Thoren M.H."/>
            <person name="Johannesson H."/>
        </authorList>
    </citation>
    <scope>NUCLEOTIDE SEQUENCE</scope>
    <source>
        <strain evidence="1">CBS 508.74</strain>
    </source>
</reference>
<name>A0AAN6QE08_9PEZI</name>